<protein>
    <submittedName>
        <fullName evidence="1">Uncharacterized protein</fullName>
    </submittedName>
</protein>
<organism evidence="1 2">
    <name type="scientific">Dermacentor silvarum</name>
    <name type="common">Tick</name>
    <dbReference type="NCBI Taxonomy" id="543639"/>
    <lineage>
        <taxon>Eukaryota</taxon>
        <taxon>Metazoa</taxon>
        <taxon>Ecdysozoa</taxon>
        <taxon>Arthropoda</taxon>
        <taxon>Chelicerata</taxon>
        <taxon>Arachnida</taxon>
        <taxon>Acari</taxon>
        <taxon>Parasitiformes</taxon>
        <taxon>Ixodida</taxon>
        <taxon>Ixodoidea</taxon>
        <taxon>Ixodidae</taxon>
        <taxon>Rhipicephalinae</taxon>
        <taxon>Dermacentor</taxon>
    </lineage>
</organism>
<evidence type="ECO:0000313" key="1">
    <source>
        <dbReference type="EMBL" id="KAH7970340.1"/>
    </source>
</evidence>
<dbReference type="EMBL" id="CM023480">
    <property type="protein sequence ID" value="KAH7970340.1"/>
    <property type="molecule type" value="Genomic_DNA"/>
</dbReference>
<evidence type="ECO:0000313" key="2">
    <source>
        <dbReference type="Proteomes" id="UP000821865"/>
    </source>
</evidence>
<comment type="caution">
    <text evidence="1">The sequence shown here is derived from an EMBL/GenBank/DDBJ whole genome shotgun (WGS) entry which is preliminary data.</text>
</comment>
<keyword evidence="2" id="KW-1185">Reference proteome</keyword>
<dbReference type="Proteomes" id="UP000821865">
    <property type="component" value="Chromosome 11"/>
</dbReference>
<sequence>MAYARLPASAAQPKAAMPQRVVVPPPADQGVVWRRPVARMPAPGLEQLPAMQPIPGCPQGLEYLSVVDQLLVHQQLQLLEMLLPFEQQNKYVVKNSMGQFVFMAFEESDMASRCCCSNCRPFEMALFDYRSVEVMRLYRPLRCISCLCFCCLQVMEVHAPPGTIIGSIRQDISLLPRFSVLDSAGNAVLQISGPCCTSAICCGDVVFDILARDGRTKIGMMSKNWSGVFREAFTDIDNFTWDGSSSWLRTLSFETGPPVCANDLPPSRLGTQLNQPARASLNEERGLTVYSAMQPTRPAAPYVRPTAQNVRPMVPATSPTAPVAPTTGGGAASSRPVMMAIPPAVAAPPGGVVVLGAAQPAVRSRVPFVQMPTPQLAQPNVEPIAGCPPGLEYLAYVDQLLVHQQLQLLEMFVPFEQQNKYVVKNTMGQFIFMAHEQSDCMTRCCCGSVRPFEMSLVDYRCVEVMRLYRPLRCSGCLCFCCLQVMEVQSPPGTIIGSIKQECSFIFPYFSLRDSGGNVVLQIHGPFCTTSICCNDVVFDIMTKDGKTKIGQLSKNFNGMLMEAFTDIDNFTVSFPIDLDVKMKATLLGAAFLIDFIFFESSAGGSNMDLPGNIIN</sequence>
<reference evidence="1" key="1">
    <citation type="submission" date="2020-05" db="EMBL/GenBank/DDBJ databases">
        <title>Large-scale comparative analyses of tick genomes elucidate their genetic diversity and vector capacities.</title>
        <authorList>
            <person name="Jia N."/>
            <person name="Wang J."/>
            <person name="Shi W."/>
            <person name="Du L."/>
            <person name="Sun Y."/>
            <person name="Zhan W."/>
            <person name="Jiang J."/>
            <person name="Wang Q."/>
            <person name="Zhang B."/>
            <person name="Ji P."/>
            <person name="Sakyi L.B."/>
            <person name="Cui X."/>
            <person name="Yuan T."/>
            <person name="Jiang B."/>
            <person name="Yang W."/>
            <person name="Lam T.T.-Y."/>
            <person name="Chang Q."/>
            <person name="Ding S."/>
            <person name="Wang X."/>
            <person name="Zhu J."/>
            <person name="Ruan X."/>
            <person name="Zhao L."/>
            <person name="Wei J."/>
            <person name="Que T."/>
            <person name="Du C."/>
            <person name="Cheng J."/>
            <person name="Dai P."/>
            <person name="Han X."/>
            <person name="Huang E."/>
            <person name="Gao Y."/>
            <person name="Liu J."/>
            <person name="Shao H."/>
            <person name="Ye R."/>
            <person name="Li L."/>
            <person name="Wei W."/>
            <person name="Wang X."/>
            <person name="Wang C."/>
            <person name="Yang T."/>
            <person name="Huo Q."/>
            <person name="Li W."/>
            <person name="Guo W."/>
            <person name="Chen H."/>
            <person name="Zhou L."/>
            <person name="Ni X."/>
            <person name="Tian J."/>
            <person name="Zhou Y."/>
            <person name="Sheng Y."/>
            <person name="Liu T."/>
            <person name="Pan Y."/>
            <person name="Xia L."/>
            <person name="Li J."/>
            <person name="Zhao F."/>
            <person name="Cao W."/>
        </authorList>
    </citation>
    <scope>NUCLEOTIDE SEQUENCE</scope>
    <source>
        <strain evidence="1">Dsil-2018</strain>
    </source>
</reference>
<gene>
    <name evidence="1" type="ORF">HPB49_004066</name>
</gene>
<accession>A0ACB8DHX8</accession>
<name>A0ACB8DHX8_DERSI</name>
<proteinExistence type="predicted"/>